<evidence type="ECO:0000313" key="2">
    <source>
        <dbReference type="Proteomes" id="UP001157418"/>
    </source>
</evidence>
<reference evidence="1 2" key="1">
    <citation type="submission" date="2022-01" db="EMBL/GenBank/DDBJ databases">
        <authorList>
            <person name="Xiong W."/>
            <person name="Schranz E."/>
        </authorList>
    </citation>
    <scope>NUCLEOTIDE SEQUENCE [LARGE SCALE GENOMIC DNA]</scope>
</reference>
<dbReference type="EMBL" id="CAKMRJ010003334">
    <property type="protein sequence ID" value="CAH1431965.1"/>
    <property type="molecule type" value="Genomic_DNA"/>
</dbReference>
<comment type="caution">
    <text evidence="1">The sequence shown here is derived from an EMBL/GenBank/DDBJ whole genome shotgun (WGS) entry which is preliminary data.</text>
</comment>
<gene>
    <name evidence="1" type="ORF">LVIROSA_LOCUS18653</name>
</gene>
<protein>
    <recommendedName>
        <fullName evidence="3">CBS domain-containing protein</fullName>
    </recommendedName>
</protein>
<dbReference type="PANTHER" id="PTHR47476:SF2">
    <property type="entry name" value="ARABINOSE 5-PHOSPHATE ISOMERASE-RELATED"/>
    <property type="match status" value="1"/>
</dbReference>
<dbReference type="Proteomes" id="UP001157418">
    <property type="component" value="Unassembled WGS sequence"/>
</dbReference>
<proteinExistence type="predicted"/>
<keyword evidence="2" id="KW-1185">Reference proteome</keyword>
<dbReference type="PANTHER" id="PTHR47476">
    <property type="match status" value="1"/>
</dbReference>
<evidence type="ECO:0000313" key="1">
    <source>
        <dbReference type="EMBL" id="CAH1431965.1"/>
    </source>
</evidence>
<dbReference type="AlphaFoldDB" id="A0AAU9MYL9"/>
<organism evidence="1 2">
    <name type="scientific">Lactuca virosa</name>
    <dbReference type="NCBI Taxonomy" id="75947"/>
    <lineage>
        <taxon>Eukaryota</taxon>
        <taxon>Viridiplantae</taxon>
        <taxon>Streptophyta</taxon>
        <taxon>Embryophyta</taxon>
        <taxon>Tracheophyta</taxon>
        <taxon>Spermatophyta</taxon>
        <taxon>Magnoliopsida</taxon>
        <taxon>eudicotyledons</taxon>
        <taxon>Gunneridae</taxon>
        <taxon>Pentapetalae</taxon>
        <taxon>asterids</taxon>
        <taxon>campanulids</taxon>
        <taxon>Asterales</taxon>
        <taxon>Asteraceae</taxon>
        <taxon>Cichorioideae</taxon>
        <taxon>Cichorieae</taxon>
        <taxon>Lactucinae</taxon>
        <taxon>Lactuca</taxon>
    </lineage>
</organism>
<name>A0AAU9MYL9_9ASTR</name>
<accession>A0AAU9MYL9</accession>
<sequence length="95" mass="10708">MESTCFSQLSTLSGTYIHGDVKRTLKASKDGIFKLIVGQMCNIWNRRTISTERMDVEVMTKMEALRSPVQFMPIIYEDKKVISIVTLHGLVAVGL</sequence>
<evidence type="ECO:0008006" key="3">
    <source>
        <dbReference type="Google" id="ProtNLM"/>
    </source>
</evidence>